<accession>A0A316YJZ4</accession>
<evidence type="ECO:0000313" key="3">
    <source>
        <dbReference type="EMBL" id="PWN89502.1"/>
    </source>
</evidence>
<dbReference type="AlphaFoldDB" id="A0A316YJZ4"/>
<sequence>MSAALPQGEEALVRSIDLTTAIGSSMFTFVLCVELLYLLFSTSAARRSLLFLINTFSFLLAAVYFILLANRATLMIQVLVGGDASRNVDLATHITVHTFLSLFAPLVAESTLTFKLIAFYPSWHASRIKRLAIIGPYVIILLVRLAASFVVLWATIKTDIEPAKKGVDLFDYTAYNEGQIVRLVDSCLQLAGSAYVSFLFLRRSFLYHRRTQLSVSSSLASNSTSPPVKRRLRFFVESVCMTFIPPVCLHIIIVTTLNYDTRRSESALTWAIAFNVAFSYAFSILATSWSTIRETRSSATISKSSSSVRPVQRGILTEMDEENVPSTTSLRSIAMKRSPLQGTVLGSIIGVSVHDDDEGDDDNMEIIESYQESSSQPDTRQRRRWR</sequence>
<dbReference type="EMBL" id="KZ819637">
    <property type="protein sequence ID" value="PWN89502.1"/>
    <property type="molecule type" value="Genomic_DNA"/>
</dbReference>
<feature type="region of interest" description="Disordered" evidence="1">
    <location>
        <begin position="352"/>
        <end position="386"/>
    </location>
</feature>
<dbReference type="Proteomes" id="UP000245768">
    <property type="component" value="Unassembled WGS sequence"/>
</dbReference>
<keyword evidence="2" id="KW-0812">Transmembrane</keyword>
<keyword evidence="2" id="KW-0472">Membrane</keyword>
<feature type="transmembrane region" description="Helical" evidence="2">
    <location>
        <begin position="234"/>
        <end position="255"/>
    </location>
</feature>
<feature type="transmembrane region" description="Helical" evidence="2">
    <location>
        <begin position="20"/>
        <end position="40"/>
    </location>
</feature>
<evidence type="ECO:0000313" key="4">
    <source>
        <dbReference type="Proteomes" id="UP000245768"/>
    </source>
</evidence>
<keyword evidence="2" id="KW-1133">Transmembrane helix</keyword>
<evidence type="ECO:0008006" key="5">
    <source>
        <dbReference type="Google" id="ProtNLM"/>
    </source>
</evidence>
<protein>
    <recommendedName>
        <fullName evidence="5">G-protein coupled receptors family 1 profile domain-containing protein</fullName>
    </recommendedName>
</protein>
<reference evidence="3 4" key="1">
    <citation type="journal article" date="2018" name="Mol. Biol. Evol.">
        <title>Broad Genomic Sampling Reveals a Smut Pathogenic Ancestry of the Fungal Clade Ustilaginomycotina.</title>
        <authorList>
            <person name="Kijpornyongpan T."/>
            <person name="Mondo S.J."/>
            <person name="Barry K."/>
            <person name="Sandor L."/>
            <person name="Lee J."/>
            <person name="Lipzen A."/>
            <person name="Pangilinan J."/>
            <person name="LaButti K."/>
            <person name="Hainaut M."/>
            <person name="Henrissat B."/>
            <person name="Grigoriev I.V."/>
            <person name="Spatafora J.W."/>
            <person name="Aime M.C."/>
        </authorList>
    </citation>
    <scope>NUCLEOTIDE SEQUENCE [LARGE SCALE GENOMIC DNA]</scope>
    <source>
        <strain evidence="3 4">MCA 4198</strain>
    </source>
</reference>
<feature type="transmembrane region" description="Helical" evidence="2">
    <location>
        <begin position="49"/>
        <end position="69"/>
    </location>
</feature>
<feature type="transmembrane region" description="Helical" evidence="2">
    <location>
        <begin position="180"/>
        <end position="201"/>
    </location>
</feature>
<keyword evidence="4" id="KW-1185">Reference proteome</keyword>
<evidence type="ECO:0000256" key="2">
    <source>
        <dbReference type="SAM" id="Phobius"/>
    </source>
</evidence>
<evidence type="ECO:0000256" key="1">
    <source>
        <dbReference type="SAM" id="MobiDB-lite"/>
    </source>
</evidence>
<proteinExistence type="predicted"/>
<dbReference type="RefSeq" id="XP_025376700.1">
    <property type="nucleotide sequence ID" value="XM_025522154.1"/>
</dbReference>
<feature type="transmembrane region" description="Helical" evidence="2">
    <location>
        <begin position="99"/>
        <end position="119"/>
    </location>
</feature>
<feature type="transmembrane region" description="Helical" evidence="2">
    <location>
        <begin position="267"/>
        <end position="286"/>
    </location>
</feature>
<name>A0A316YJZ4_9BASI</name>
<feature type="compositionally biased region" description="Acidic residues" evidence="1">
    <location>
        <begin position="355"/>
        <end position="365"/>
    </location>
</feature>
<dbReference type="InParanoid" id="A0A316YJZ4"/>
<feature type="compositionally biased region" description="Low complexity" evidence="1">
    <location>
        <begin position="366"/>
        <end position="376"/>
    </location>
</feature>
<dbReference type="OrthoDB" id="2548432at2759"/>
<dbReference type="GeneID" id="37044070"/>
<gene>
    <name evidence="3" type="ORF">FA10DRAFT_268044</name>
</gene>
<feature type="transmembrane region" description="Helical" evidence="2">
    <location>
        <begin position="131"/>
        <end position="156"/>
    </location>
</feature>
<organism evidence="3 4">
    <name type="scientific">Acaromyces ingoldii</name>
    <dbReference type="NCBI Taxonomy" id="215250"/>
    <lineage>
        <taxon>Eukaryota</taxon>
        <taxon>Fungi</taxon>
        <taxon>Dikarya</taxon>
        <taxon>Basidiomycota</taxon>
        <taxon>Ustilaginomycotina</taxon>
        <taxon>Exobasidiomycetes</taxon>
        <taxon>Exobasidiales</taxon>
        <taxon>Cryptobasidiaceae</taxon>
        <taxon>Acaromyces</taxon>
    </lineage>
</organism>